<accession>A0A382HIA0</accession>
<dbReference type="AlphaFoldDB" id="A0A382HIA0"/>
<evidence type="ECO:0000256" key="1">
    <source>
        <dbReference type="SAM" id="MobiDB-lite"/>
    </source>
</evidence>
<proteinExistence type="predicted"/>
<dbReference type="EMBL" id="UINC01061376">
    <property type="protein sequence ID" value="SVB86892.1"/>
    <property type="molecule type" value="Genomic_DNA"/>
</dbReference>
<organism evidence="2">
    <name type="scientific">marine metagenome</name>
    <dbReference type="NCBI Taxonomy" id="408172"/>
    <lineage>
        <taxon>unclassified sequences</taxon>
        <taxon>metagenomes</taxon>
        <taxon>ecological metagenomes</taxon>
    </lineage>
</organism>
<gene>
    <name evidence="2" type="ORF">METZ01_LOCUS239746</name>
</gene>
<reference evidence="2" key="1">
    <citation type="submission" date="2018-05" db="EMBL/GenBank/DDBJ databases">
        <authorList>
            <person name="Lanie J.A."/>
            <person name="Ng W.-L."/>
            <person name="Kazmierczak K.M."/>
            <person name="Andrzejewski T.M."/>
            <person name="Davidsen T.M."/>
            <person name="Wayne K.J."/>
            <person name="Tettelin H."/>
            <person name="Glass J.I."/>
            <person name="Rusch D."/>
            <person name="Podicherti R."/>
            <person name="Tsui H.-C.T."/>
            <person name="Winkler M.E."/>
        </authorList>
    </citation>
    <scope>NUCLEOTIDE SEQUENCE</scope>
</reference>
<sequence>MKDKKSPKPSPKPTPKQLPTLSDLDRILRGVDLWEVDKPPEVVAKGRRERRPWLYYKAWRDKHSRNLE</sequence>
<evidence type="ECO:0000313" key="2">
    <source>
        <dbReference type="EMBL" id="SVB86892.1"/>
    </source>
</evidence>
<feature type="region of interest" description="Disordered" evidence="1">
    <location>
        <begin position="1"/>
        <end position="22"/>
    </location>
</feature>
<protein>
    <submittedName>
        <fullName evidence="2">Uncharacterized protein</fullName>
    </submittedName>
</protein>
<name>A0A382HIA0_9ZZZZ</name>